<dbReference type="InterPro" id="IPR002347">
    <property type="entry name" value="SDR_fam"/>
</dbReference>
<dbReference type="InterPro" id="IPR020904">
    <property type="entry name" value="Sc_DH/Rdtase_CS"/>
</dbReference>
<reference evidence="3 4" key="1">
    <citation type="submission" date="2019-07" db="EMBL/GenBank/DDBJ databases">
        <title>Whole genome shotgun sequence of Pseudonocardia sulfidoxydans NBRC 16205.</title>
        <authorList>
            <person name="Hosoyama A."/>
            <person name="Uohara A."/>
            <person name="Ohji S."/>
            <person name="Ichikawa N."/>
        </authorList>
    </citation>
    <scope>NUCLEOTIDE SEQUENCE [LARGE SCALE GENOMIC DNA]</scope>
    <source>
        <strain evidence="3 4">NBRC 16205</strain>
    </source>
</reference>
<dbReference type="Proteomes" id="UP000321685">
    <property type="component" value="Unassembled WGS sequence"/>
</dbReference>
<dbReference type="Pfam" id="PF13561">
    <property type="entry name" value="adh_short_C2"/>
    <property type="match status" value="1"/>
</dbReference>
<dbReference type="SUPFAM" id="SSF51735">
    <property type="entry name" value="NAD(P)-binding Rossmann-fold domains"/>
    <property type="match status" value="1"/>
</dbReference>
<dbReference type="RefSeq" id="WP_147113498.1">
    <property type="nucleotide sequence ID" value="NZ_BJVJ01000075.1"/>
</dbReference>
<evidence type="ECO:0000256" key="1">
    <source>
        <dbReference type="ARBA" id="ARBA00006484"/>
    </source>
</evidence>
<dbReference type="EMBL" id="BJVJ01000075">
    <property type="protein sequence ID" value="GEL26110.1"/>
    <property type="molecule type" value="Genomic_DNA"/>
</dbReference>
<dbReference type="PRINTS" id="PR00080">
    <property type="entry name" value="SDRFAMILY"/>
</dbReference>
<dbReference type="PRINTS" id="PR00081">
    <property type="entry name" value="GDHRDH"/>
</dbReference>
<evidence type="ECO:0000313" key="3">
    <source>
        <dbReference type="EMBL" id="GEL26110.1"/>
    </source>
</evidence>
<dbReference type="Gene3D" id="3.40.50.720">
    <property type="entry name" value="NAD(P)-binding Rossmann-like Domain"/>
    <property type="match status" value="1"/>
</dbReference>
<gene>
    <name evidence="3" type="ORF">PSU4_50640</name>
</gene>
<dbReference type="AlphaFoldDB" id="A0A511DMS4"/>
<accession>A0A511DMS4</accession>
<dbReference type="InterPro" id="IPR036291">
    <property type="entry name" value="NAD(P)-bd_dom_sf"/>
</dbReference>
<evidence type="ECO:0000313" key="4">
    <source>
        <dbReference type="Proteomes" id="UP000321685"/>
    </source>
</evidence>
<proteinExistence type="inferred from homology"/>
<dbReference type="CDD" id="cd05233">
    <property type="entry name" value="SDR_c"/>
    <property type="match status" value="1"/>
</dbReference>
<dbReference type="FunFam" id="3.40.50.720:FF:000084">
    <property type="entry name" value="Short-chain dehydrogenase reductase"/>
    <property type="match status" value="1"/>
</dbReference>
<organism evidence="3 4">
    <name type="scientific">Pseudonocardia sulfidoxydans NBRC 16205</name>
    <dbReference type="NCBI Taxonomy" id="1223511"/>
    <lineage>
        <taxon>Bacteria</taxon>
        <taxon>Bacillati</taxon>
        <taxon>Actinomycetota</taxon>
        <taxon>Actinomycetes</taxon>
        <taxon>Pseudonocardiales</taxon>
        <taxon>Pseudonocardiaceae</taxon>
        <taxon>Pseudonocardia</taxon>
    </lineage>
</organism>
<comment type="caution">
    <text evidence="3">The sequence shown here is derived from an EMBL/GenBank/DDBJ whole genome shotgun (WGS) entry which is preliminary data.</text>
</comment>
<comment type="similarity">
    <text evidence="1">Belongs to the short-chain dehydrogenases/reductases (SDR) family.</text>
</comment>
<dbReference type="PANTHER" id="PTHR43639:SF1">
    <property type="entry name" value="SHORT-CHAIN DEHYDROGENASE_REDUCTASE FAMILY PROTEIN"/>
    <property type="match status" value="1"/>
</dbReference>
<name>A0A511DMS4_9PSEU</name>
<protein>
    <submittedName>
        <fullName evidence="3">Short-chain dehydrogenase</fullName>
    </submittedName>
</protein>
<sequence>MTESTTRVAIVTGATSGIGVEIAHRLAADGLTVVLTGRSADRGEAVAAGIGGDVVFVRADLTDPEAPDRLVEETLDRAGRLDVLVNNAAVDHTGPLLDVPAAEVRATFETNTFAAIACLQAAGRAMRTRGEGGSIVNVTSRLASIGVPSMAVYSASKGAMRSLTTAAAVELAPWDIRVNAVAPGMTRTPLYDEWLAAQDDPAATQERVAGAIPLRRIAEPRDVAAAVSYLASPDAAYVTGATIPVDGGYLAQ</sequence>
<dbReference type="NCBIfam" id="NF005559">
    <property type="entry name" value="PRK07231.1"/>
    <property type="match status" value="1"/>
</dbReference>
<dbReference type="OrthoDB" id="4380821at2"/>
<keyword evidence="2" id="KW-0560">Oxidoreductase</keyword>
<dbReference type="PANTHER" id="PTHR43639">
    <property type="entry name" value="OXIDOREDUCTASE, SHORT-CHAIN DEHYDROGENASE/REDUCTASE FAMILY (AFU_ORTHOLOGUE AFUA_5G02870)"/>
    <property type="match status" value="1"/>
</dbReference>
<dbReference type="GO" id="GO:0016491">
    <property type="term" value="F:oxidoreductase activity"/>
    <property type="evidence" value="ECO:0007669"/>
    <property type="project" value="UniProtKB-KW"/>
</dbReference>
<dbReference type="PROSITE" id="PS00061">
    <property type="entry name" value="ADH_SHORT"/>
    <property type="match status" value="1"/>
</dbReference>
<keyword evidence="4" id="KW-1185">Reference proteome</keyword>
<evidence type="ECO:0000256" key="2">
    <source>
        <dbReference type="ARBA" id="ARBA00023002"/>
    </source>
</evidence>